<evidence type="ECO:0000313" key="8">
    <source>
        <dbReference type="Proteomes" id="UP000268321"/>
    </source>
</evidence>
<organism evidence="7 8">
    <name type="scientific">Metschnikowia bicuspidata</name>
    <dbReference type="NCBI Taxonomy" id="27322"/>
    <lineage>
        <taxon>Eukaryota</taxon>
        <taxon>Fungi</taxon>
        <taxon>Dikarya</taxon>
        <taxon>Ascomycota</taxon>
        <taxon>Saccharomycotina</taxon>
        <taxon>Pichiomycetes</taxon>
        <taxon>Metschnikowiaceae</taxon>
        <taxon>Metschnikowia</taxon>
    </lineage>
</organism>
<proteinExistence type="predicted"/>
<feature type="domain" description="Peroxin/Ferlin" evidence="6">
    <location>
        <begin position="275"/>
        <end position="347"/>
    </location>
</feature>
<dbReference type="AlphaFoldDB" id="A0A4P9ZAL8"/>
<keyword evidence="3 5" id="KW-1133">Transmembrane helix</keyword>
<gene>
    <name evidence="7" type="ORF">METBISCDRAFT_20077</name>
</gene>
<dbReference type="PANTHER" id="PTHR31679:SF2">
    <property type="entry name" value="PEROXISOMAL MEMBRANE PROTEIN PEX30-RELATED"/>
    <property type="match status" value="1"/>
</dbReference>
<evidence type="ECO:0000256" key="1">
    <source>
        <dbReference type="ARBA" id="ARBA00004127"/>
    </source>
</evidence>
<dbReference type="EMBL" id="ML004563">
    <property type="protein sequence ID" value="RKP28840.1"/>
    <property type="molecule type" value="Genomic_DNA"/>
</dbReference>
<reference evidence="8" key="1">
    <citation type="journal article" date="2018" name="Nat. Microbiol.">
        <title>Leveraging single-cell genomics to expand the fungal tree of life.</title>
        <authorList>
            <person name="Ahrendt S.R."/>
            <person name="Quandt C.A."/>
            <person name="Ciobanu D."/>
            <person name="Clum A."/>
            <person name="Salamov A."/>
            <person name="Andreopoulos B."/>
            <person name="Cheng J.F."/>
            <person name="Woyke T."/>
            <person name="Pelin A."/>
            <person name="Henrissat B."/>
            <person name="Reynolds N.K."/>
            <person name="Benny G.L."/>
            <person name="Smith M.E."/>
            <person name="James T.Y."/>
            <person name="Grigoriev I.V."/>
        </authorList>
    </citation>
    <scope>NUCLEOTIDE SEQUENCE [LARGE SCALE GENOMIC DNA]</scope>
    <source>
        <strain evidence="8">Baker2002</strain>
    </source>
</reference>
<dbReference type="InterPro" id="IPR010482">
    <property type="entry name" value="TECPR1-like_DysF"/>
</dbReference>
<keyword evidence="4 5" id="KW-0472">Membrane</keyword>
<dbReference type="GO" id="GO:0007031">
    <property type="term" value="P:peroxisome organization"/>
    <property type="evidence" value="ECO:0007669"/>
    <property type="project" value="UniProtKB-ARBA"/>
</dbReference>
<evidence type="ECO:0000256" key="5">
    <source>
        <dbReference type="SAM" id="Phobius"/>
    </source>
</evidence>
<dbReference type="SMART" id="SM00693">
    <property type="entry name" value="DysFN"/>
    <property type="match status" value="1"/>
</dbReference>
<evidence type="ECO:0000259" key="6">
    <source>
        <dbReference type="SMART" id="SM00693"/>
    </source>
</evidence>
<dbReference type="OrthoDB" id="5586090at2759"/>
<dbReference type="GO" id="GO:0012505">
    <property type="term" value="C:endomembrane system"/>
    <property type="evidence" value="ECO:0007669"/>
    <property type="project" value="UniProtKB-SubCell"/>
</dbReference>
<accession>A0A4P9ZAL8</accession>
<dbReference type="Proteomes" id="UP000268321">
    <property type="component" value="Unassembled WGS sequence"/>
</dbReference>
<feature type="transmembrane region" description="Helical" evidence="5">
    <location>
        <begin position="170"/>
        <end position="192"/>
    </location>
</feature>
<dbReference type="InterPro" id="IPR052646">
    <property type="entry name" value="Peroxisomal_PEX28-32"/>
</dbReference>
<dbReference type="Pfam" id="PF06398">
    <property type="entry name" value="Pex24p"/>
    <property type="match status" value="1"/>
</dbReference>
<comment type="subcellular location">
    <subcellularLocation>
        <location evidence="1">Endomembrane system</location>
        <topology evidence="1">Multi-pass membrane protein</topology>
    </subcellularLocation>
</comment>
<feature type="transmembrane region" description="Helical" evidence="5">
    <location>
        <begin position="31"/>
        <end position="51"/>
    </location>
</feature>
<name>A0A4P9ZAL8_9ASCO</name>
<protein>
    <recommendedName>
        <fullName evidence="6">Peroxin/Ferlin domain-containing protein</fullName>
    </recommendedName>
</protein>
<dbReference type="GO" id="GO:0005778">
    <property type="term" value="C:peroxisomal membrane"/>
    <property type="evidence" value="ECO:0007669"/>
    <property type="project" value="TreeGrafter"/>
</dbReference>
<feature type="non-terminal residue" evidence="7">
    <location>
        <position position="361"/>
    </location>
</feature>
<evidence type="ECO:0000256" key="3">
    <source>
        <dbReference type="ARBA" id="ARBA00022989"/>
    </source>
</evidence>
<feature type="transmembrane region" description="Helical" evidence="5">
    <location>
        <begin position="63"/>
        <end position="80"/>
    </location>
</feature>
<evidence type="ECO:0000256" key="2">
    <source>
        <dbReference type="ARBA" id="ARBA00022692"/>
    </source>
</evidence>
<feature type="transmembrane region" description="Helical" evidence="5">
    <location>
        <begin position="86"/>
        <end position="105"/>
    </location>
</feature>
<sequence>MSASAIYAVFEPSEASLLASHSHTSLLVDNPILASALANIFPYILFVDDFLEAVTWTNENPYRNVLWVAAYAFVVMYWAWLRLWAIPVVCVAVFLSVVWNTNSALYDAKFNERPTVDEVLCALHNVTVRFELLLRPARNLRLSERNYATMAASAVLATPVHVFAMKSLLLPQHVLLFVGVFILTYHSPYAFASRRLLWRSAYVRRCIFLLSGIDGHRSRHDAPLTRAHDTISRTYTPSSADREPPRETIPALNKAQMVNDFSITQKTILSATQLRQTVRFDILENERRWLGVGWSKLLLPNERSCFCYATLMMPAPDPACGHFSFPVYPDDLYTYQWQWMDEEWILDLEFDHTSDAEGWVY</sequence>
<evidence type="ECO:0000256" key="4">
    <source>
        <dbReference type="ARBA" id="ARBA00023136"/>
    </source>
</evidence>
<dbReference type="PANTHER" id="PTHR31679">
    <property type="entry name" value="PEROXISOMAL MEMBRANE PROTEIN PEX30-RELATED"/>
    <property type="match status" value="1"/>
</dbReference>
<keyword evidence="8" id="KW-1185">Reference proteome</keyword>
<keyword evidence="2 5" id="KW-0812">Transmembrane</keyword>
<evidence type="ECO:0000313" key="7">
    <source>
        <dbReference type="EMBL" id="RKP28840.1"/>
    </source>
</evidence>
<dbReference type="InterPro" id="IPR006614">
    <property type="entry name" value="Peroxin/Ferlin"/>
</dbReference>
<feature type="transmembrane region" description="Helical" evidence="5">
    <location>
        <begin position="147"/>
        <end position="164"/>
    </location>
</feature>